<evidence type="ECO:0000313" key="2">
    <source>
        <dbReference type="EMBL" id="KAF5379801.1"/>
    </source>
</evidence>
<proteinExistence type="predicted"/>
<evidence type="ECO:0000313" key="3">
    <source>
        <dbReference type="Proteomes" id="UP000565441"/>
    </source>
</evidence>
<organism evidence="2 3">
    <name type="scientific">Tricholomella constricta</name>
    <dbReference type="NCBI Taxonomy" id="117010"/>
    <lineage>
        <taxon>Eukaryota</taxon>
        <taxon>Fungi</taxon>
        <taxon>Dikarya</taxon>
        <taxon>Basidiomycota</taxon>
        <taxon>Agaricomycotina</taxon>
        <taxon>Agaricomycetes</taxon>
        <taxon>Agaricomycetidae</taxon>
        <taxon>Agaricales</taxon>
        <taxon>Tricholomatineae</taxon>
        <taxon>Lyophyllaceae</taxon>
        <taxon>Tricholomella</taxon>
    </lineage>
</organism>
<dbReference type="AlphaFoldDB" id="A0A8H5HA84"/>
<name>A0A8H5HA84_9AGAR</name>
<feature type="compositionally biased region" description="Basic and acidic residues" evidence="1">
    <location>
        <begin position="404"/>
        <end position="428"/>
    </location>
</feature>
<keyword evidence="3" id="KW-1185">Reference proteome</keyword>
<feature type="compositionally biased region" description="Acidic residues" evidence="1">
    <location>
        <begin position="364"/>
        <end position="373"/>
    </location>
</feature>
<reference evidence="2 3" key="1">
    <citation type="journal article" date="2020" name="ISME J.">
        <title>Uncovering the hidden diversity of litter-decomposition mechanisms in mushroom-forming fungi.</title>
        <authorList>
            <person name="Floudas D."/>
            <person name="Bentzer J."/>
            <person name="Ahren D."/>
            <person name="Johansson T."/>
            <person name="Persson P."/>
            <person name="Tunlid A."/>
        </authorList>
    </citation>
    <scope>NUCLEOTIDE SEQUENCE [LARGE SCALE GENOMIC DNA]</scope>
    <source>
        <strain evidence="2 3">CBS 661.87</strain>
    </source>
</reference>
<feature type="region of interest" description="Disordered" evidence="1">
    <location>
        <begin position="354"/>
        <end position="428"/>
    </location>
</feature>
<sequence>MLYKNSQPLAIDDQQHPALIGCPALKLRKISMTKRISWPHKLPGIVSLEQGGQNVQTTDPSDMENVVSLGHDIFSQTPDDLSTRQQVFLHPSSFDDAIHAPPRSPGLKDGRQILNRSSRSRVPSVRTPPSDLWNITPSKFLEGAITSTSSEIGPGSASYSGWVQQSHINHRPTSEREPLRTMAQAQAPIGSERHQWTSTPGAGWSSTPVTAVLPLPPGCATQKAPVRATTTFVDVLIDNKRKNPHAPSMVSMFNPLREKVPFRAWACIPSSPWQAWGASGTLALSSARFRTALYAMPVRSRRDCEWASTALLKGKVYWLNKIRNHCRDCKHESLCKKLLVFAYQMRQARFLYRPPSPNTIPFPGDDDDSDMEVDDQKTASSDENLLDSPTLRDFDDFDDFDDFGDGHPEDDALLRDHEDVDMGDRSLF</sequence>
<dbReference type="EMBL" id="JAACJP010000015">
    <property type="protein sequence ID" value="KAF5379801.1"/>
    <property type="molecule type" value="Genomic_DNA"/>
</dbReference>
<dbReference type="OrthoDB" id="3027420at2759"/>
<gene>
    <name evidence="2" type="ORF">D9615_005686</name>
</gene>
<accession>A0A8H5HA84</accession>
<protein>
    <submittedName>
        <fullName evidence="2">Uncharacterized protein</fullName>
    </submittedName>
</protein>
<evidence type="ECO:0000256" key="1">
    <source>
        <dbReference type="SAM" id="MobiDB-lite"/>
    </source>
</evidence>
<comment type="caution">
    <text evidence="2">The sequence shown here is derived from an EMBL/GenBank/DDBJ whole genome shotgun (WGS) entry which is preliminary data.</text>
</comment>
<dbReference type="Proteomes" id="UP000565441">
    <property type="component" value="Unassembled WGS sequence"/>
</dbReference>